<organism evidence="5 6">
    <name type="scientific">Phytophthora cactorum</name>
    <dbReference type="NCBI Taxonomy" id="29920"/>
    <lineage>
        <taxon>Eukaryota</taxon>
        <taxon>Sar</taxon>
        <taxon>Stramenopiles</taxon>
        <taxon>Oomycota</taxon>
        <taxon>Peronosporomycetes</taxon>
        <taxon>Peronosporales</taxon>
        <taxon>Peronosporaceae</taxon>
        <taxon>Phytophthora</taxon>
    </lineage>
</organism>
<evidence type="ECO:0000313" key="1">
    <source>
        <dbReference type="EMBL" id="KAG2896130.1"/>
    </source>
</evidence>
<dbReference type="Proteomes" id="UP000697107">
    <property type="component" value="Unassembled WGS sequence"/>
</dbReference>
<evidence type="ECO:0000313" key="4">
    <source>
        <dbReference type="EMBL" id="KAG3212311.1"/>
    </source>
</evidence>
<accession>A0A329RD76</accession>
<dbReference type="Proteomes" id="UP000251314">
    <property type="component" value="Unassembled WGS sequence"/>
</dbReference>
<dbReference type="EMBL" id="MJFZ01001250">
    <property type="protein sequence ID" value="RAW22637.1"/>
    <property type="molecule type" value="Genomic_DNA"/>
</dbReference>
<reference evidence="5 6" key="1">
    <citation type="submission" date="2018-01" db="EMBL/GenBank/DDBJ databases">
        <title>Draft genome of the strawberry crown rot pathogen Phytophthora cactorum.</title>
        <authorList>
            <person name="Armitage A.D."/>
            <person name="Lysoe E."/>
            <person name="Nellist C.F."/>
            <person name="Harrison R.J."/>
            <person name="Brurberg M.B."/>
        </authorList>
    </citation>
    <scope>NUCLEOTIDE SEQUENCE [LARGE SCALE GENOMIC DNA]</scope>
    <source>
        <strain evidence="5 6">10300</strain>
    </source>
</reference>
<reference evidence="1" key="2">
    <citation type="submission" date="2018-10" db="EMBL/GenBank/DDBJ databases">
        <title>Effector identification in a new, highly contiguous assembly of the strawberry crown rot pathogen Phytophthora cactorum.</title>
        <authorList>
            <person name="Armitage A.D."/>
            <person name="Nellist C.F."/>
            <person name="Bates H."/>
            <person name="Vickerstaff R.J."/>
            <person name="Harrison R.J."/>
        </authorList>
    </citation>
    <scope>NUCLEOTIDE SEQUENCE</scope>
    <source>
        <strain evidence="1">4032</strain>
        <strain evidence="2">4040</strain>
        <strain evidence="3">P415</strain>
        <strain evidence="4">P421</strain>
    </source>
</reference>
<proteinExistence type="predicted"/>
<evidence type="ECO:0000313" key="6">
    <source>
        <dbReference type="Proteomes" id="UP000251314"/>
    </source>
</evidence>
<keyword evidence="6" id="KW-1185">Reference proteome</keyword>
<evidence type="ECO:0000313" key="5">
    <source>
        <dbReference type="EMBL" id="RAW22637.1"/>
    </source>
</evidence>
<name>A0A329RD76_9STRA</name>
<dbReference type="EMBL" id="RCMV01000852">
    <property type="protein sequence ID" value="KAG3212311.1"/>
    <property type="molecule type" value="Genomic_DNA"/>
</dbReference>
<dbReference type="EMBL" id="RCMI01000847">
    <property type="protein sequence ID" value="KAG2896130.1"/>
    <property type="molecule type" value="Genomic_DNA"/>
</dbReference>
<dbReference type="Proteomes" id="UP000736787">
    <property type="component" value="Unassembled WGS sequence"/>
</dbReference>
<dbReference type="AlphaFoldDB" id="A0A329RD76"/>
<dbReference type="EMBL" id="RCML01000838">
    <property type="protein sequence ID" value="KAG2968744.1"/>
    <property type="molecule type" value="Genomic_DNA"/>
</dbReference>
<evidence type="ECO:0000313" key="2">
    <source>
        <dbReference type="EMBL" id="KAG2900520.1"/>
    </source>
</evidence>
<sequence length="215" mass="24045">MKRLHGGLGQLYAETDYVLQSNGLGAITSPCSQTNLKWITDTVSHIEVIYRRIIPFDSKAVGDSFWHEMTKNYVESAVRHGQSLQEAKVAAISQAFTLELEEDGSPVKIQLHYAGKRVADPHREVLVLSGQSQLLEAFGAVVSGIAFEEKHWLVLSELSAGVTLVKVCMRMAVHFDCELPNCQQYIEQTCQMLINLKQLRFESVLEGVEQRLLIG</sequence>
<comment type="caution">
    <text evidence="5">The sequence shown here is derived from an EMBL/GenBank/DDBJ whole genome shotgun (WGS) entry which is preliminary data.</text>
</comment>
<gene>
    <name evidence="5" type="ORF">PC110_g20921</name>
    <name evidence="1" type="ORF">PC115_g17601</name>
    <name evidence="2" type="ORF">PC117_g21962</name>
    <name evidence="3" type="ORF">PC118_g17838</name>
    <name evidence="4" type="ORF">PC129_g16728</name>
</gene>
<dbReference type="Proteomes" id="UP000760860">
    <property type="component" value="Unassembled WGS sequence"/>
</dbReference>
<dbReference type="EMBL" id="RCMK01001157">
    <property type="protein sequence ID" value="KAG2900520.1"/>
    <property type="molecule type" value="Genomic_DNA"/>
</dbReference>
<dbReference type="OrthoDB" id="124765at2759"/>
<dbReference type="VEuPathDB" id="FungiDB:PC110_g20921"/>
<protein>
    <submittedName>
        <fullName evidence="5">Uncharacterized protein</fullName>
    </submittedName>
</protein>
<evidence type="ECO:0000313" key="3">
    <source>
        <dbReference type="EMBL" id="KAG2968744.1"/>
    </source>
</evidence>
<dbReference type="Proteomes" id="UP000774804">
    <property type="component" value="Unassembled WGS sequence"/>
</dbReference>